<accession>A0ABD6AIA3</accession>
<gene>
    <name evidence="1" type="ORF">ACFQMF_01515</name>
</gene>
<dbReference type="AlphaFoldDB" id="A0ABD6AIA3"/>
<dbReference type="RefSeq" id="WP_256407349.1">
    <property type="nucleotide sequence ID" value="NZ_JANHDN010000001.1"/>
</dbReference>
<keyword evidence="2" id="KW-1185">Reference proteome</keyword>
<comment type="caution">
    <text evidence="1">The sequence shown here is derived from an EMBL/GenBank/DDBJ whole genome shotgun (WGS) entry which is preliminary data.</text>
</comment>
<dbReference type="Proteomes" id="UP001596545">
    <property type="component" value="Unassembled WGS sequence"/>
</dbReference>
<sequence>MSNNALDVYDEITGGDRANGTFTFVYNDQPIEWDVRPLPKPQKNDLLSQLPDGYFDPVLDLEELDIDEDELEEMDEDEVMSLLKEHDVDLAEATRSMLLDEEGTRTAINAIVDSFNHPSLSDQKTKNIILSPAFPDRAFEEALRTVLEVSQADDDVVEFRSER</sequence>
<reference evidence="1 2" key="1">
    <citation type="journal article" date="2019" name="Int. J. Syst. Evol. Microbiol.">
        <title>The Global Catalogue of Microorganisms (GCM) 10K type strain sequencing project: providing services to taxonomists for standard genome sequencing and annotation.</title>
        <authorList>
            <consortium name="The Broad Institute Genomics Platform"/>
            <consortium name="The Broad Institute Genome Sequencing Center for Infectious Disease"/>
            <person name="Wu L."/>
            <person name="Ma J."/>
        </authorList>
    </citation>
    <scope>NUCLEOTIDE SEQUENCE [LARGE SCALE GENOMIC DNA]</scope>
    <source>
        <strain evidence="1 2">CGMCC 1.12554</strain>
    </source>
</reference>
<dbReference type="EMBL" id="JBHTBL010000001">
    <property type="protein sequence ID" value="MFC7323249.1"/>
    <property type="molecule type" value="Genomic_DNA"/>
</dbReference>
<proteinExistence type="predicted"/>
<evidence type="ECO:0000313" key="2">
    <source>
        <dbReference type="Proteomes" id="UP001596545"/>
    </source>
</evidence>
<name>A0ABD6AIA3_9EURY</name>
<organism evidence="1 2">
    <name type="scientific">Halorubrum rutilum</name>
    <dbReference type="NCBI Taxonomy" id="1364933"/>
    <lineage>
        <taxon>Archaea</taxon>
        <taxon>Methanobacteriati</taxon>
        <taxon>Methanobacteriota</taxon>
        <taxon>Stenosarchaea group</taxon>
        <taxon>Halobacteria</taxon>
        <taxon>Halobacteriales</taxon>
        <taxon>Haloferacaceae</taxon>
        <taxon>Halorubrum</taxon>
    </lineage>
</organism>
<protein>
    <submittedName>
        <fullName evidence="1">Uncharacterized protein</fullName>
    </submittedName>
</protein>
<evidence type="ECO:0000313" key="1">
    <source>
        <dbReference type="EMBL" id="MFC7323249.1"/>
    </source>
</evidence>